<dbReference type="EMBL" id="VTFY01000004">
    <property type="protein sequence ID" value="MRX82231.1"/>
    <property type="molecule type" value="Genomic_DNA"/>
</dbReference>
<dbReference type="PROSITE" id="PS51750">
    <property type="entry name" value="BRO_N"/>
    <property type="match status" value="1"/>
</dbReference>
<keyword evidence="3" id="KW-1185">Reference proteome</keyword>
<reference evidence="3" key="1">
    <citation type="submission" date="2019-08" db="EMBL/GenBank/DDBJ databases">
        <title>Arthrobacter sp. nov., isolated from plateau pika and Tibetan wild ass.</title>
        <authorList>
            <person name="Ge Y."/>
        </authorList>
    </citation>
    <scope>NUCLEOTIDE SEQUENCE [LARGE SCALE GENOMIC DNA]</scope>
    <source>
        <strain evidence="3">HF-4214</strain>
    </source>
</reference>
<protein>
    <recommendedName>
        <fullName evidence="1">Bro-N domain-containing protein</fullName>
    </recommendedName>
</protein>
<accession>A0A6N7RMW0</accession>
<proteinExistence type="predicted"/>
<name>A0A6N7RMW0_9ACTN</name>
<dbReference type="PANTHER" id="PTHR36180">
    <property type="entry name" value="DNA-BINDING PROTEIN-RELATED-RELATED"/>
    <property type="match status" value="1"/>
</dbReference>
<organism evidence="2 3">
    <name type="scientific">Eggerthella guodeyinii</name>
    <dbReference type="NCBI Taxonomy" id="2690837"/>
    <lineage>
        <taxon>Bacteria</taxon>
        <taxon>Bacillati</taxon>
        <taxon>Actinomycetota</taxon>
        <taxon>Coriobacteriia</taxon>
        <taxon>Eggerthellales</taxon>
        <taxon>Eggerthellaceae</taxon>
        <taxon>Eggerthella</taxon>
    </lineage>
</organism>
<dbReference type="SMART" id="SM01040">
    <property type="entry name" value="Bro-N"/>
    <property type="match status" value="1"/>
</dbReference>
<comment type="caution">
    <text evidence="2">The sequence shown here is derived from an EMBL/GenBank/DDBJ whole genome shotgun (WGS) entry which is preliminary data.</text>
</comment>
<dbReference type="AlphaFoldDB" id="A0A6N7RMW0"/>
<evidence type="ECO:0000259" key="1">
    <source>
        <dbReference type="PROSITE" id="PS51750"/>
    </source>
</evidence>
<evidence type="ECO:0000313" key="2">
    <source>
        <dbReference type="EMBL" id="MRX82231.1"/>
    </source>
</evidence>
<dbReference type="RefSeq" id="WP_154333100.1">
    <property type="nucleotide sequence ID" value="NZ_VTFY01000004.1"/>
</dbReference>
<dbReference type="Pfam" id="PF03374">
    <property type="entry name" value="ANT"/>
    <property type="match status" value="1"/>
</dbReference>
<evidence type="ECO:0000313" key="3">
    <source>
        <dbReference type="Proteomes" id="UP000438093"/>
    </source>
</evidence>
<dbReference type="GO" id="GO:0003677">
    <property type="term" value="F:DNA binding"/>
    <property type="evidence" value="ECO:0007669"/>
    <property type="project" value="InterPro"/>
</dbReference>
<dbReference type="Proteomes" id="UP000438093">
    <property type="component" value="Unassembled WGS sequence"/>
</dbReference>
<dbReference type="PANTHER" id="PTHR36180:SF2">
    <property type="entry name" value="BRO FAMILY PROTEIN"/>
    <property type="match status" value="1"/>
</dbReference>
<gene>
    <name evidence="2" type="ORF">GJG86_06960</name>
</gene>
<feature type="domain" description="Bro-N" evidence="1">
    <location>
        <begin position="1"/>
        <end position="109"/>
    </location>
</feature>
<dbReference type="Pfam" id="PF02498">
    <property type="entry name" value="Bro-N"/>
    <property type="match status" value="1"/>
</dbReference>
<sequence length="261" mass="28829">MSDIQIFDNPAFGQVRTHEDERGVVTFCAKDVAAALGYKRTTDAIKQHCRSDGAVFYRPILDQRGRIQNARFITEPDLYRLIAHSKLHSAQLFEAWVFGEVLPSIRRHGGYVGAAPGETDEQILARALVVANAAIERSRSELEELRPRAALGDALMGSDGTCCIREAVRYIAPMNAEIRLRDVMEDLKACGMLCKGQGSTPPTRAGIDTGRFVQRTAPDVVHQDGWVTRGRAYAHVTRKGIAWMIQRYGGQGVIDFGGDDL</sequence>
<dbReference type="InterPro" id="IPR003497">
    <property type="entry name" value="BRO_N_domain"/>
</dbReference>
<dbReference type="InterPro" id="IPR005039">
    <property type="entry name" value="Ant_C"/>
</dbReference>